<name>A0A1B1Z9V4_9BACL</name>
<reference evidence="1 2" key="1">
    <citation type="submission" date="2016-08" db="EMBL/GenBank/DDBJ databases">
        <title>Complete genome sequence of Fictibacillus arsenicus G25-54, a strain with toxicity to nematodes and a potential arsenic-resistance activity.</title>
        <authorList>
            <person name="Zheng Z."/>
        </authorList>
    </citation>
    <scope>NUCLEOTIDE SEQUENCE [LARGE SCALE GENOMIC DNA]</scope>
    <source>
        <strain evidence="1 2">G25-54</strain>
    </source>
</reference>
<organism evidence="1 2">
    <name type="scientific">Fictibacillus arsenicus</name>
    <dbReference type="NCBI Taxonomy" id="255247"/>
    <lineage>
        <taxon>Bacteria</taxon>
        <taxon>Bacillati</taxon>
        <taxon>Bacillota</taxon>
        <taxon>Bacilli</taxon>
        <taxon>Bacillales</taxon>
        <taxon>Fictibacillaceae</taxon>
        <taxon>Fictibacillus</taxon>
    </lineage>
</organism>
<evidence type="ECO:0000313" key="2">
    <source>
        <dbReference type="Proteomes" id="UP000077412"/>
    </source>
</evidence>
<dbReference type="EMBL" id="CP016761">
    <property type="protein sequence ID" value="ANX14230.1"/>
    <property type="molecule type" value="Genomic_DNA"/>
</dbReference>
<dbReference type="Proteomes" id="UP000077412">
    <property type="component" value="Chromosome"/>
</dbReference>
<dbReference type="RefSeq" id="WP_066294086.1">
    <property type="nucleotide sequence ID" value="NZ_CP016761.1"/>
</dbReference>
<protein>
    <submittedName>
        <fullName evidence="1">Uncharacterized protein</fullName>
    </submittedName>
</protein>
<dbReference type="AlphaFoldDB" id="A0A1B1Z9V4"/>
<evidence type="ECO:0000313" key="1">
    <source>
        <dbReference type="EMBL" id="ANX14230.1"/>
    </source>
</evidence>
<accession>A0A1B1Z9V4</accession>
<dbReference type="OrthoDB" id="2969937at2"/>
<gene>
    <name evidence="1" type="ORF">ABE41_019625</name>
</gene>
<dbReference type="KEGG" id="far:ABE41_019625"/>
<proteinExistence type="predicted"/>
<keyword evidence="2" id="KW-1185">Reference proteome</keyword>
<sequence>MEVMMYILWVLLLMGAVMKNYMVAASLPKSGQALPAVDHWGRLLLDEDSENVIAAHFQQAVNSIFNKQAFSWVDTS</sequence>